<protein>
    <submittedName>
        <fullName evidence="2">Neur_chan_LBD domain-containing protein</fullName>
    </submittedName>
</protein>
<dbReference type="GO" id="GO:0005230">
    <property type="term" value="F:extracellular ligand-gated monoatomic ion channel activity"/>
    <property type="evidence" value="ECO:0007669"/>
    <property type="project" value="InterPro"/>
</dbReference>
<dbReference type="AlphaFoldDB" id="A0A1I7ZF28"/>
<organism evidence="1 2">
    <name type="scientific">Steinernema glaseri</name>
    <dbReference type="NCBI Taxonomy" id="37863"/>
    <lineage>
        <taxon>Eukaryota</taxon>
        <taxon>Metazoa</taxon>
        <taxon>Ecdysozoa</taxon>
        <taxon>Nematoda</taxon>
        <taxon>Chromadorea</taxon>
        <taxon>Rhabditida</taxon>
        <taxon>Tylenchina</taxon>
        <taxon>Panagrolaimomorpha</taxon>
        <taxon>Strongyloidoidea</taxon>
        <taxon>Steinernematidae</taxon>
        <taxon>Steinernema</taxon>
    </lineage>
</organism>
<keyword evidence="1" id="KW-1185">Reference proteome</keyword>
<dbReference type="Gene3D" id="2.70.170.10">
    <property type="entry name" value="Neurotransmitter-gated ion-channel ligand-binding domain"/>
    <property type="match status" value="1"/>
</dbReference>
<evidence type="ECO:0000313" key="1">
    <source>
        <dbReference type="Proteomes" id="UP000095287"/>
    </source>
</evidence>
<evidence type="ECO:0000313" key="2">
    <source>
        <dbReference type="WBParaSite" id="L893_g25536.t1"/>
    </source>
</evidence>
<dbReference type="WBParaSite" id="L893_g25536.t1">
    <property type="protein sequence ID" value="L893_g25536.t1"/>
    <property type="gene ID" value="L893_g25536"/>
</dbReference>
<dbReference type="Proteomes" id="UP000095287">
    <property type="component" value="Unplaced"/>
</dbReference>
<dbReference type="GO" id="GO:0016020">
    <property type="term" value="C:membrane"/>
    <property type="evidence" value="ECO:0007669"/>
    <property type="project" value="InterPro"/>
</dbReference>
<reference evidence="2" key="1">
    <citation type="submission" date="2016-11" db="UniProtKB">
        <authorList>
            <consortium name="WormBaseParasite"/>
        </authorList>
    </citation>
    <scope>IDENTIFICATION</scope>
</reference>
<dbReference type="SUPFAM" id="SSF63712">
    <property type="entry name" value="Nicotinic receptor ligand binding domain-like"/>
    <property type="match status" value="1"/>
</dbReference>
<accession>A0A1I7ZF28</accession>
<dbReference type="InterPro" id="IPR036734">
    <property type="entry name" value="Neur_chan_lig-bd_sf"/>
</dbReference>
<name>A0A1I7ZF28_9BILA</name>
<sequence>MANRFGFIIMARKGVATSWPEIRISGRVDQHFGPNFGLLRQRVMLRCCLWALIGWTVSAVRINESFSDANQEQLILEKLLSGYDARIRPPPTDSSQMYGPVIVNVNILIRMISKIDVVNMVCELGKCGFSGKEGCMQHLRDEVNRAKRDL</sequence>
<proteinExistence type="predicted"/>